<dbReference type="RefSeq" id="XP_018004765.1">
    <property type="nucleotide sequence ID" value="XM_018142649.1"/>
</dbReference>
<evidence type="ECO:0000313" key="3">
    <source>
        <dbReference type="Proteomes" id="UP000038010"/>
    </source>
</evidence>
<dbReference type="SMART" id="SM00563">
    <property type="entry name" value="PlsC"/>
    <property type="match status" value="1"/>
</dbReference>
<evidence type="ECO:0000313" key="2">
    <source>
        <dbReference type="EMBL" id="KPI44802.1"/>
    </source>
</evidence>
<dbReference type="Pfam" id="PF01553">
    <property type="entry name" value="Acyltransferase"/>
    <property type="match status" value="1"/>
</dbReference>
<dbReference type="EMBL" id="LFJN01000002">
    <property type="protein sequence ID" value="KPI44802.1"/>
    <property type="molecule type" value="Genomic_DNA"/>
</dbReference>
<dbReference type="GO" id="GO:0003841">
    <property type="term" value="F:1-acylglycerol-3-phosphate O-acyltransferase activity"/>
    <property type="evidence" value="ECO:0007669"/>
    <property type="project" value="TreeGrafter"/>
</dbReference>
<feature type="domain" description="Phospholipid/glycerol acyltransferase" evidence="1">
    <location>
        <begin position="93"/>
        <end position="215"/>
    </location>
</feature>
<gene>
    <name evidence="2" type="ORF">AB675_2659</name>
</gene>
<dbReference type="CDD" id="cd07990">
    <property type="entry name" value="LPLAT_LCLAT1-like"/>
    <property type="match status" value="1"/>
</dbReference>
<dbReference type="SUPFAM" id="SSF69593">
    <property type="entry name" value="Glycerol-3-phosphate (1)-acyltransferase"/>
    <property type="match status" value="1"/>
</dbReference>
<protein>
    <submittedName>
        <fullName evidence="2">Lysocardiolipin acyltransferase 1</fullName>
    </submittedName>
</protein>
<accession>A0A0N1P1F8</accession>
<dbReference type="VEuPathDB" id="FungiDB:AB675_2659"/>
<dbReference type="GeneID" id="28734529"/>
<dbReference type="GO" id="GO:0012505">
    <property type="term" value="C:endomembrane system"/>
    <property type="evidence" value="ECO:0007669"/>
    <property type="project" value="TreeGrafter"/>
</dbReference>
<sequence length="321" mass="37689">MTMPTVLEPLRPRVVLRNLRAAAILVPWLVHLTASDVLLSLLLPLSFIAPTWTYHLSSKIAFWVWYGIQLIFTRFNKARITTSGDDLPPNESAIVVCNHVSWTDFYLIQQLAVKSNMLAYQRYFAKQQLKWVPFLGWGLWAMGMPLISRNWDRDRVELQKVFKGPKQYRWPQWLVSFSEATRFTPQKYLQTVQWCKQQGKPIPRYALFPRTKGFIATVRELRESSSIEAVYDFTVAYAHKDHFLQAPSMWDSLSQPDLSRDWQFHVHADRFDIREFANMTDTELAAWLEHRWQVKSRKLESLQLRLAAGQSWSEIEAKKAK</sequence>
<comment type="caution">
    <text evidence="2">The sequence shown here is derived from an EMBL/GenBank/DDBJ whole genome shotgun (WGS) entry which is preliminary data.</text>
</comment>
<name>A0A0N1P1F8_9EURO</name>
<organism evidence="2 3">
    <name type="scientific">Cyphellophora attinorum</name>
    <dbReference type="NCBI Taxonomy" id="1664694"/>
    <lineage>
        <taxon>Eukaryota</taxon>
        <taxon>Fungi</taxon>
        <taxon>Dikarya</taxon>
        <taxon>Ascomycota</taxon>
        <taxon>Pezizomycotina</taxon>
        <taxon>Eurotiomycetes</taxon>
        <taxon>Chaetothyriomycetidae</taxon>
        <taxon>Chaetothyriales</taxon>
        <taxon>Cyphellophoraceae</taxon>
        <taxon>Cyphellophora</taxon>
    </lineage>
</organism>
<dbReference type="InterPro" id="IPR002123">
    <property type="entry name" value="Plipid/glycerol_acylTrfase"/>
</dbReference>
<dbReference type="OrthoDB" id="189226at2759"/>
<evidence type="ECO:0000259" key="1">
    <source>
        <dbReference type="SMART" id="SM00563"/>
    </source>
</evidence>
<keyword evidence="2" id="KW-0012">Acyltransferase</keyword>
<dbReference type="PANTHER" id="PTHR10983">
    <property type="entry name" value="1-ACYLGLYCEROL-3-PHOSPHATE ACYLTRANSFERASE-RELATED"/>
    <property type="match status" value="1"/>
</dbReference>
<dbReference type="STRING" id="1664694.A0A0N1P1F8"/>
<keyword evidence="2" id="KW-0808">Transferase</keyword>
<dbReference type="Proteomes" id="UP000038010">
    <property type="component" value="Unassembled WGS sequence"/>
</dbReference>
<keyword evidence="3" id="KW-1185">Reference proteome</keyword>
<reference evidence="2 3" key="1">
    <citation type="submission" date="2015-06" db="EMBL/GenBank/DDBJ databases">
        <title>Draft genome of the ant-associated black yeast Phialophora attae CBS 131958.</title>
        <authorList>
            <person name="Moreno L.F."/>
            <person name="Stielow B.J."/>
            <person name="de Hoog S."/>
            <person name="Vicente V.A."/>
            <person name="Weiss V.A."/>
            <person name="de Vries M."/>
            <person name="Cruz L.M."/>
            <person name="Souza E.M."/>
        </authorList>
    </citation>
    <scope>NUCLEOTIDE SEQUENCE [LARGE SCALE GENOMIC DNA]</scope>
    <source>
        <strain evidence="2 3">CBS 131958</strain>
    </source>
</reference>
<dbReference type="AlphaFoldDB" id="A0A0N1P1F8"/>
<dbReference type="PANTHER" id="PTHR10983:SF24">
    <property type="entry name" value="1-ACYLGLYCEROL-3-PHOSPHATE O-ACYLTRANSFERASE 3, ISOFORM E-RELATED"/>
    <property type="match status" value="1"/>
</dbReference>
<proteinExistence type="predicted"/>